<protein>
    <submittedName>
        <fullName evidence="2">Uncharacterized protein</fullName>
    </submittedName>
</protein>
<dbReference type="EMBL" id="KZ993843">
    <property type="protein sequence ID" value="RKO94659.1"/>
    <property type="molecule type" value="Genomic_DNA"/>
</dbReference>
<feature type="compositionally biased region" description="Polar residues" evidence="1">
    <location>
        <begin position="149"/>
        <end position="159"/>
    </location>
</feature>
<feature type="region of interest" description="Disordered" evidence="1">
    <location>
        <begin position="1"/>
        <end position="54"/>
    </location>
</feature>
<evidence type="ECO:0000313" key="3">
    <source>
        <dbReference type="Proteomes" id="UP000269721"/>
    </source>
</evidence>
<accession>A0A4P9WNH1</accession>
<sequence>ASVEHYFAGIASEDVAEDGDKEEEKGEGGAEKEKGAEKGGGGRAGEGPCVEAAGSCLGGSAAASNQEEEADIVDDGSRVRRASHVVDTRQRGRLFWLRGSGQAGRRAGQKSSGTGVPGRRGSRSFEPGWDQPAFWEQGLGPLQMFRPASATQQRSNKVARQQECTRKGTGRVPVDAVEPGVLRLARCGTPFLSDETKATPRPSGSVRMVVELDAGMSRRGGVRLETHLAATKSNWQALPVWMAGENKEGAEATRLKKVCWWGPEPLPTEPFDGVLWPGRVKNGLALSPSPRRTHFLLVPEAHAPP</sequence>
<feature type="region of interest" description="Disordered" evidence="1">
    <location>
        <begin position="97"/>
        <end position="132"/>
    </location>
</feature>
<keyword evidence="3" id="KW-1185">Reference proteome</keyword>
<feature type="compositionally biased region" description="Basic and acidic residues" evidence="1">
    <location>
        <begin position="22"/>
        <end position="37"/>
    </location>
</feature>
<dbReference type="AlphaFoldDB" id="A0A4P9WNH1"/>
<name>A0A4P9WNH1_9FUNG</name>
<organism evidence="2 3">
    <name type="scientific">Blyttiomyces helicus</name>
    <dbReference type="NCBI Taxonomy" id="388810"/>
    <lineage>
        <taxon>Eukaryota</taxon>
        <taxon>Fungi</taxon>
        <taxon>Fungi incertae sedis</taxon>
        <taxon>Chytridiomycota</taxon>
        <taxon>Chytridiomycota incertae sedis</taxon>
        <taxon>Chytridiomycetes</taxon>
        <taxon>Chytridiomycetes incertae sedis</taxon>
        <taxon>Blyttiomyces</taxon>
    </lineage>
</organism>
<evidence type="ECO:0000256" key="1">
    <source>
        <dbReference type="SAM" id="MobiDB-lite"/>
    </source>
</evidence>
<evidence type="ECO:0000313" key="2">
    <source>
        <dbReference type="EMBL" id="RKO94659.1"/>
    </source>
</evidence>
<reference evidence="3" key="1">
    <citation type="journal article" date="2018" name="Nat. Microbiol.">
        <title>Leveraging single-cell genomics to expand the fungal tree of life.</title>
        <authorList>
            <person name="Ahrendt S.R."/>
            <person name="Quandt C.A."/>
            <person name="Ciobanu D."/>
            <person name="Clum A."/>
            <person name="Salamov A."/>
            <person name="Andreopoulos B."/>
            <person name="Cheng J.F."/>
            <person name="Woyke T."/>
            <person name="Pelin A."/>
            <person name="Henrissat B."/>
            <person name="Reynolds N.K."/>
            <person name="Benny G.L."/>
            <person name="Smith M.E."/>
            <person name="James T.Y."/>
            <person name="Grigoriev I.V."/>
        </authorList>
    </citation>
    <scope>NUCLEOTIDE SEQUENCE [LARGE SCALE GENOMIC DNA]</scope>
</reference>
<feature type="non-terminal residue" evidence="2">
    <location>
        <position position="1"/>
    </location>
</feature>
<proteinExistence type="predicted"/>
<gene>
    <name evidence="2" type="ORF">BDK51DRAFT_31739</name>
</gene>
<dbReference type="Proteomes" id="UP000269721">
    <property type="component" value="Unassembled WGS sequence"/>
</dbReference>
<feature type="region of interest" description="Disordered" evidence="1">
    <location>
        <begin position="148"/>
        <end position="171"/>
    </location>
</feature>